<comment type="caution">
    <text evidence="1">The sequence shown here is derived from an EMBL/GenBank/DDBJ whole genome shotgun (WGS) entry which is preliminary data.</text>
</comment>
<evidence type="ECO:0000313" key="2">
    <source>
        <dbReference type="Proteomes" id="UP000245778"/>
    </source>
</evidence>
<proteinExistence type="predicted"/>
<dbReference type="AlphaFoldDB" id="A0A2U1CC61"/>
<name>A0A2U1CC61_9FIRM</name>
<dbReference type="InterPro" id="IPR053842">
    <property type="entry name" value="NikA-like"/>
</dbReference>
<dbReference type="GeneID" id="93228771"/>
<sequence>MRRRPNRIGVWLSDAEYRYLKQQSEFSGLGMEAFIRSLIMGTEIRPRPPEQYAALLRQLSGIGTNLNQLAHIANASKAVNADQLGEAEELARQAWRLLKEAF</sequence>
<reference evidence="1 2" key="1">
    <citation type="submission" date="2018-04" db="EMBL/GenBank/DDBJ databases">
        <title>Genomic Encyclopedia of Type Strains, Phase IV (KMG-IV): sequencing the most valuable type-strain genomes for metagenomic binning, comparative biology and taxonomic classification.</title>
        <authorList>
            <person name="Goeker M."/>
        </authorList>
    </citation>
    <scope>NUCLEOTIDE SEQUENCE [LARGE SCALE GENOMIC DNA]</scope>
    <source>
        <strain evidence="1 2">DSM 26588</strain>
    </source>
</reference>
<organism evidence="1 2">
    <name type="scientific">Intestinimonas butyriciproducens</name>
    <dbReference type="NCBI Taxonomy" id="1297617"/>
    <lineage>
        <taxon>Bacteria</taxon>
        <taxon>Bacillati</taxon>
        <taxon>Bacillota</taxon>
        <taxon>Clostridia</taxon>
        <taxon>Eubacteriales</taxon>
        <taxon>Intestinimonas</taxon>
    </lineage>
</organism>
<dbReference type="EMBL" id="QEKK01000004">
    <property type="protein sequence ID" value="PVY58431.1"/>
    <property type="molecule type" value="Genomic_DNA"/>
</dbReference>
<dbReference type="Proteomes" id="UP000245778">
    <property type="component" value="Unassembled WGS sequence"/>
</dbReference>
<dbReference type="Pfam" id="PF21983">
    <property type="entry name" value="NikA-like"/>
    <property type="match status" value="1"/>
</dbReference>
<protein>
    <submittedName>
        <fullName evidence="1">Mobilization protein MobC</fullName>
    </submittedName>
</protein>
<evidence type="ECO:0000313" key="1">
    <source>
        <dbReference type="EMBL" id="PVY58431.1"/>
    </source>
</evidence>
<dbReference type="RefSeq" id="WP_242976542.1">
    <property type="nucleotide sequence ID" value="NZ_CP011524.1"/>
</dbReference>
<accession>A0A2U1CC61</accession>
<gene>
    <name evidence="1" type="ORF">C7373_10424</name>
</gene>